<feature type="compositionally biased region" description="Basic and acidic residues" evidence="1">
    <location>
        <begin position="196"/>
        <end position="206"/>
    </location>
</feature>
<dbReference type="AlphaFoldDB" id="A0AAV9HXF1"/>
<feature type="compositionally biased region" description="Low complexity" evidence="1">
    <location>
        <begin position="123"/>
        <end position="145"/>
    </location>
</feature>
<feature type="compositionally biased region" description="Basic residues" evidence="1">
    <location>
        <begin position="22"/>
        <end position="32"/>
    </location>
</feature>
<feature type="region of interest" description="Disordered" evidence="1">
    <location>
        <begin position="187"/>
        <end position="272"/>
    </location>
</feature>
<dbReference type="EMBL" id="MU864938">
    <property type="protein sequence ID" value="KAK4465544.1"/>
    <property type="molecule type" value="Genomic_DNA"/>
</dbReference>
<organism evidence="2 3">
    <name type="scientific">Cladorrhinum samala</name>
    <dbReference type="NCBI Taxonomy" id="585594"/>
    <lineage>
        <taxon>Eukaryota</taxon>
        <taxon>Fungi</taxon>
        <taxon>Dikarya</taxon>
        <taxon>Ascomycota</taxon>
        <taxon>Pezizomycotina</taxon>
        <taxon>Sordariomycetes</taxon>
        <taxon>Sordariomycetidae</taxon>
        <taxon>Sordariales</taxon>
        <taxon>Podosporaceae</taxon>
        <taxon>Cladorrhinum</taxon>
    </lineage>
</organism>
<comment type="caution">
    <text evidence="2">The sequence shown here is derived from an EMBL/GenBank/DDBJ whole genome shotgun (WGS) entry which is preliminary data.</text>
</comment>
<evidence type="ECO:0000256" key="1">
    <source>
        <dbReference type="SAM" id="MobiDB-lite"/>
    </source>
</evidence>
<feature type="compositionally biased region" description="Polar residues" evidence="1">
    <location>
        <begin position="1"/>
        <end position="21"/>
    </location>
</feature>
<accession>A0AAV9HXF1</accession>
<gene>
    <name evidence="2" type="ORF">QBC42DRAFT_311684</name>
</gene>
<feature type="region of interest" description="Disordered" evidence="1">
    <location>
        <begin position="1"/>
        <end position="35"/>
    </location>
</feature>
<dbReference type="Proteomes" id="UP001321749">
    <property type="component" value="Unassembled WGS sequence"/>
</dbReference>
<feature type="compositionally biased region" description="Low complexity" evidence="1">
    <location>
        <begin position="99"/>
        <end position="111"/>
    </location>
</feature>
<proteinExistence type="predicted"/>
<protein>
    <submittedName>
        <fullName evidence="2">Uncharacterized protein</fullName>
    </submittedName>
</protein>
<evidence type="ECO:0000313" key="2">
    <source>
        <dbReference type="EMBL" id="KAK4465544.1"/>
    </source>
</evidence>
<reference evidence="2" key="2">
    <citation type="submission" date="2023-06" db="EMBL/GenBank/DDBJ databases">
        <authorList>
            <consortium name="Lawrence Berkeley National Laboratory"/>
            <person name="Mondo S.J."/>
            <person name="Hensen N."/>
            <person name="Bonometti L."/>
            <person name="Westerberg I."/>
            <person name="Brannstrom I.O."/>
            <person name="Guillou S."/>
            <person name="Cros-Aarteil S."/>
            <person name="Calhoun S."/>
            <person name="Haridas S."/>
            <person name="Kuo A."/>
            <person name="Pangilinan J."/>
            <person name="Riley R."/>
            <person name="Labutti K."/>
            <person name="Andreopoulos B."/>
            <person name="Lipzen A."/>
            <person name="Chen C."/>
            <person name="Yanf M."/>
            <person name="Daum C."/>
            <person name="Ng V."/>
            <person name="Clum A."/>
            <person name="Steindorff A."/>
            <person name="Ohm R."/>
            <person name="Martin F."/>
            <person name="Silar P."/>
            <person name="Natvig D."/>
            <person name="Lalanne C."/>
            <person name="Gautier V."/>
            <person name="Ament-Velasquez S.L."/>
            <person name="Kruys A."/>
            <person name="Hutchinson M.I."/>
            <person name="Powell A.J."/>
            <person name="Barry K."/>
            <person name="Miller A.N."/>
            <person name="Grigoriev I.V."/>
            <person name="Debuchy R."/>
            <person name="Gladieux P."/>
            <person name="Thoren M.H."/>
            <person name="Johannesson H."/>
        </authorList>
    </citation>
    <scope>NUCLEOTIDE SEQUENCE</scope>
    <source>
        <strain evidence="2">PSN324</strain>
    </source>
</reference>
<reference evidence="2" key="1">
    <citation type="journal article" date="2023" name="Mol. Phylogenet. Evol.">
        <title>Genome-scale phylogeny and comparative genomics of the fungal order Sordariales.</title>
        <authorList>
            <person name="Hensen N."/>
            <person name="Bonometti L."/>
            <person name="Westerberg I."/>
            <person name="Brannstrom I.O."/>
            <person name="Guillou S."/>
            <person name="Cros-Aarteil S."/>
            <person name="Calhoun S."/>
            <person name="Haridas S."/>
            <person name="Kuo A."/>
            <person name="Mondo S."/>
            <person name="Pangilinan J."/>
            <person name="Riley R."/>
            <person name="LaButti K."/>
            <person name="Andreopoulos B."/>
            <person name="Lipzen A."/>
            <person name="Chen C."/>
            <person name="Yan M."/>
            <person name="Daum C."/>
            <person name="Ng V."/>
            <person name="Clum A."/>
            <person name="Steindorff A."/>
            <person name="Ohm R.A."/>
            <person name="Martin F."/>
            <person name="Silar P."/>
            <person name="Natvig D.O."/>
            <person name="Lalanne C."/>
            <person name="Gautier V."/>
            <person name="Ament-Velasquez S.L."/>
            <person name="Kruys A."/>
            <person name="Hutchinson M.I."/>
            <person name="Powell A.J."/>
            <person name="Barry K."/>
            <person name="Miller A.N."/>
            <person name="Grigoriev I.V."/>
            <person name="Debuchy R."/>
            <person name="Gladieux P."/>
            <person name="Hiltunen Thoren M."/>
            <person name="Johannesson H."/>
        </authorList>
    </citation>
    <scope>NUCLEOTIDE SEQUENCE</scope>
    <source>
        <strain evidence="2">PSN324</strain>
    </source>
</reference>
<evidence type="ECO:0000313" key="3">
    <source>
        <dbReference type="Proteomes" id="UP001321749"/>
    </source>
</evidence>
<keyword evidence="3" id="KW-1185">Reference proteome</keyword>
<feature type="region of interest" description="Disordered" evidence="1">
    <location>
        <begin position="83"/>
        <end position="150"/>
    </location>
</feature>
<sequence length="272" mass="29323">MEKTKSLLSNKQTCSSNLKSRAQTKAHRKNKRFTNMLQLSISSRRPAATLAAIRKASASSSGASSRKLTCLTHGFKEIEAWKKRRREADGRNRTRKSASDSPSPVQVPSSPLIRGPDTAIAKSTGRTATPTTSTTPPTTTPGAQTVSQPGRSKITLFMDYSSSSFAPPLMVIRVGPFKLFEERMIGPPGMMSSHSDVVRSTKKPEEQYPQGPAVEDGEEEGPAGAKQQRPGEIAPAAPPLKVEWEEQKTTRGITTGGMNRELPLFLGGGGSF</sequence>
<feature type="compositionally biased region" description="Basic and acidic residues" evidence="1">
    <location>
        <begin position="83"/>
        <end position="92"/>
    </location>
</feature>
<name>A0AAV9HXF1_9PEZI</name>